<evidence type="ECO:0000313" key="4">
    <source>
        <dbReference type="Proteomes" id="UP000603904"/>
    </source>
</evidence>
<keyword evidence="2" id="KW-0732">Signal</keyword>
<feature type="region of interest" description="Disordered" evidence="1">
    <location>
        <begin position="57"/>
        <end position="109"/>
    </location>
</feature>
<feature type="chain" id="PRO_5045559855" description="Secreted protein" evidence="2">
    <location>
        <begin position="24"/>
        <end position="109"/>
    </location>
</feature>
<sequence length="109" mass="11663">MKTRSTAFLLITALVAVPALTTATPLVCRVQPLTDTEYLALQESVPEEYWTEVLPATPTPSRKVSRSGLVSRGGPNPETEAEVVPAIGNEKIAQPAGCPDINERPPIAR</sequence>
<gene>
    <name evidence="3" type="ORF">Mco01_78150</name>
</gene>
<protein>
    <recommendedName>
        <fullName evidence="5">Secreted protein</fullName>
    </recommendedName>
</protein>
<keyword evidence="4" id="KW-1185">Reference proteome</keyword>
<dbReference type="EMBL" id="BOOC01000091">
    <property type="protein sequence ID" value="GIH44815.1"/>
    <property type="molecule type" value="Genomic_DNA"/>
</dbReference>
<evidence type="ECO:0000256" key="2">
    <source>
        <dbReference type="SAM" id="SignalP"/>
    </source>
</evidence>
<organism evidence="3 4">
    <name type="scientific">Microbispora corallina</name>
    <dbReference type="NCBI Taxonomy" id="83302"/>
    <lineage>
        <taxon>Bacteria</taxon>
        <taxon>Bacillati</taxon>
        <taxon>Actinomycetota</taxon>
        <taxon>Actinomycetes</taxon>
        <taxon>Streptosporangiales</taxon>
        <taxon>Streptosporangiaceae</taxon>
        <taxon>Microbispora</taxon>
    </lineage>
</organism>
<accession>A0ABQ4GCN7</accession>
<evidence type="ECO:0000256" key="1">
    <source>
        <dbReference type="SAM" id="MobiDB-lite"/>
    </source>
</evidence>
<reference evidence="3 4" key="1">
    <citation type="submission" date="2021-01" db="EMBL/GenBank/DDBJ databases">
        <title>Whole genome shotgun sequence of Microbispora corallina NBRC 16416.</title>
        <authorList>
            <person name="Komaki H."/>
            <person name="Tamura T."/>
        </authorList>
    </citation>
    <scope>NUCLEOTIDE SEQUENCE [LARGE SCALE GENOMIC DNA]</scope>
    <source>
        <strain evidence="3 4">NBRC 16416</strain>
    </source>
</reference>
<name>A0ABQ4GCN7_9ACTN</name>
<proteinExistence type="predicted"/>
<comment type="caution">
    <text evidence="3">The sequence shown here is derived from an EMBL/GenBank/DDBJ whole genome shotgun (WGS) entry which is preliminary data.</text>
</comment>
<feature type="signal peptide" evidence="2">
    <location>
        <begin position="1"/>
        <end position="23"/>
    </location>
</feature>
<evidence type="ECO:0008006" key="5">
    <source>
        <dbReference type="Google" id="ProtNLM"/>
    </source>
</evidence>
<evidence type="ECO:0000313" key="3">
    <source>
        <dbReference type="EMBL" id="GIH44815.1"/>
    </source>
</evidence>
<dbReference type="Proteomes" id="UP000603904">
    <property type="component" value="Unassembled WGS sequence"/>
</dbReference>